<keyword evidence="1" id="KW-0472">Membrane</keyword>
<sequence length="96" mass="10029">MASHPRLSGPPTGPHAAEDLGHATHTAMWTGCIIAFIASLFGTVAALGGGMIFWIICGVLVVVALVVYKIMSKMGMGQYTNKPIDSGEDRETIGIA</sequence>
<evidence type="ECO:0000313" key="3">
    <source>
        <dbReference type="Proteomes" id="UP000592181"/>
    </source>
</evidence>
<feature type="transmembrane region" description="Helical" evidence="1">
    <location>
        <begin position="52"/>
        <end position="71"/>
    </location>
</feature>
<organism evidence="2 3">
    <name type="scientific">Janibacter alkaliphilus</name>
    <dbReference type="NCBI Taxonomy" id="1069963"/>
    <lineage>
        <taxon>Bacteria</taxon>
        <taxon>Bacillati</taxon>
        <taxon>Actinomycetota</taxon>
        <taxon>Actinomycetes</taxon>
        <taxon>Micrococcales</taxon>
        <taxon>Intrasporangiaceae</taxon>
        <taxon>Janibacter</taxon>
    </lineage>
</organism>
<keyword evidence="1" id="KW-0812">Transmembrane</keyword>
<evidence type="ECO:0000256" key="1">
    <source>
        <dbReference type="SAM" id="Phobius"/>
    </source>
</evidence>
<reference evidence="2 3" key="1">
    <citation type="submission" date="2020-07" db="EMBL/GenBank/DDBJ databases">
        <title>Sequencing the genomes of 1000 actinobacteria strains.</title>
        <authorList>
            <person name="Klenk H.-P."/>
        </authorList>
    </citation>
    <scope>NUCLEOTIDE SEQUENCE [LARGE SCALE GENOMIC DNA]</scope>
    <source>
        <strain evidence="2 3">DSM 24723</strain>
    </source>
</reference>
<gene>
    <name evidence="2" type="ORF">BJY28_000794</name>
</gene>
<accession>A0A852XCZ3</accession>
<dbReference type="AlphaFoldDB" id="A0A852XCZ3"/>
<name>A0A852XCZ3_9MICO</name>
<comment type="caution">
    <text evidence="2">The sequence shown here is derived from an EMBL/GenBank/DDBJ whole genome shotgun (WGS) entry which is preliminary data.</text>
</comment>
<dbReference type="PROSITE" id="PS51257">
    <property type="entry name" value="PROKAR_LIPOPROTEIN"/>
    <property type="match status" value="1"/>
</dbReference>
<keyword evidence="3" id="KW-1185">Reference proteome</keyword>
<proteinExistence type="predicted"/>
<evidence type="ECO:0000313" key="2">
    <source>
        <dbReference type="EMBL" id="NYG36325.1"/>
    </source>
</evidence>
<protein>
    <submittedName>
        <fullName evidence="2">Uncharacterized protein</fullName>
    </submittedName>
</protein>
<dbReference type="RefSeq" id="WP_179461851.1">
    <property type="nucleotide sequence ID" value="NZ_JACBZX010000001.1"/>
</dbReference>
<dbReference type="Proteomes" id="UP000592181">
    <property type="component" value="Unassembled WGS sequence"/>
</dbReference>
<dbReference type="EMBL" id="JACBZX010000001">
    <property type="protein sequence ID" value="NYG36325.1"/>
    <property type="molecule type" value="Genomic_DNA"/>
</dbReference>
<keyword evidence="1" id="KW-1133">Transmembrane helix</keyword>